<gene>
    <name evidence="1" type="ORF">BDV98DRAFT_470717</name>
</gene>
<dbReference type="Gene3D" id="3.40.50.200">
    <property type="entry name" value="Peptidase S8/S53 domain"/>
    <property type="match status" value="1"/>
</dbReference>
<dbReference type="Proteomes" id="UP000305067">
    <property type="component" value="Unassembled WGS sequence"/>
</dbReference>
<dbReference type="PANTHER" id="PTHR14218">
    <property type="entry name" value="PROTEASE S8 TRIPEPTIDYL PEPTIDASE I CLN2"/>
    <property type="match status" value="1"/>
</dbReference>
<dbReference type="GO" id="GO:0004252">
    <property type="term" value="F:serine-type endopeptidase activity"/>
    <property type="evidence" value="ECO:0007669"/>
    <property type="project" value="InterPro"/>
</dbReference>
<reference evidence="1 2" key="1">
    <citation type="journal article" date="2019" name="Nat. Ecol. Evol.">
        <title>Megaphylogeny resolves global patterns of mushroom evolution.</title>
        <authorList>
            <person name="Varga T."/>
            <person name="Krizsan K."/>
            <person name="Foldi C."/>
            <person name="Dima B."/>
            <person name="Sanchez-Garcia M."/>
            <person name="Sanchez-Ramirez S."/>
            <person name="Szollosi G.J."/>
            <person name="Szarkandi J.G."/>
            <person name="Papp V."/>
            <person name="Albert L."/>
            <person name="Andreopoulos W."/>
            <person name="Angelini C."/>
            <person name="Antonin V."/>
            <person name="Barry K.W."/>
            <person name="Bougher N.L."/>
            <person name="Buchanan P."/>
            <person name="Buyck B."/>
            <person name="Bense V."/>
            <person name="Catcheside P."/>
            <person name="Chovatia M."/>
            <person name="Cooper J."/>
            <person name="Damon W."/>
            <person name="Desjardin D."/>
            <person name="Finy P."/>
            <person name="Geml J."/>
            <person name="Haridas S."/>
            <person name="Hughes K."/>
            <person name="Justo A."/>
            <person name="Karasinski D."/>
            <person name="Kautmanova I."/>
            <person name="Kiss B."/>
            <person name="Kocsube S."/>
            <person name="Kotiranta H."/>
            <person name="LaButti K.M."/>
            <person name="Lechner B.E."/>
            <person name="Liimatainen K."/>
            <person name="Lipzen A."/>
            <person name="Lukacs Z."/>
            <person name="Mihaltcheva S."/>
            <person name="Morgado L.N."/>
            <person name="Niskanen T."/>
            <person name="Noordeloos M.E."/>
            <person name="Ohm R.A."/>
            <person name="Ortiz-Santana B."/>
            <person name="Ovrebo C."/>
            <person name="Racz N."/>
            <person name="Riley R."/>
            <person name="Savchenko A."/>
            <person name="Shiryaev A."/>
            <person name="Soop K."/>
            <person name="Spirin V."/>
            <person name="Szebenyi C."/>
            <person name="Tomsovsky M."/>
            <person name="Tulloss R.E."/>
            <person name="Uehling J."/>
            <person name="Grigoriev I.V."/>
            <person name="Vagvolgyi C."/>
            <person name="Papp T."/>
            <person name="Martin F.M."/>
            <person name="Miettinen O."/>
            <person name="Hibbett D.S."/>
            <person name="Nagy L.G."/>
        </authorList>
    </citation>
    <scope>NUCLEOTIDE SEQUENCE [LARGE SCALE GENOMIC DNA]</scope>
    <source>
        <strain evidence="1 2">CBS 309.79</strain>
    </source>
</reference>
<organism evidence="1 2">
    <name type="scientific">Pterulicium gracile</name>
    <dbReference type="NCBI Taxonomy" id="1884261"/>
    <lineage>
        <taxon>Eukaryota</taxon>
        <taxon>Fungi</taxon>
        <taxon>Dikarya</taxon>
        <taxon>Basidiomycota</taxon>
        <taxon>Agaricomycotina</taxon>
        <taxon>Agaricomycetes</taxon>
        <taxon>Agaricomycetidae</taxon>
        <taxon>Agaricales</taxon>
        <taxon>Pleurotineae</taxon>
        <taxon>Pterulaceae</taxon>
        <taxon>Pterulicium</taxon>
    </lineage>
</organism>
<dbReference type="GO" id="GO:0006508">
    <property type="term" value="P:proteolysis"/>
    <property type="evidence" value="ECO:0007669"/>
    <property type="project" value="InterPro"/>
</dbReference>
<sequence>TVGGEKHSAGVLGVMVALLNEELVEARNPKLGFLDPLLYQAGSGSSEVFTDFTTGSSWGCDTEGLEAMEGWDPVSGLGVPIYSKLKAAAG</sequence>
<dbReference type="GO" id="GO:0008240">
    <property type="term" value="F:tripeptidyl-peptidase activity"/>
    <property type="evidence" value="ECO:0007669"/>
    <property type="project" value="TreeGrafter"/>
</dbReference>
<evidence type="ECO:0000313" key="2">
    <source>
        <dbReference type="Proteomes" id="UP000305067"/>
    </source>
</evidence>
<name>A0A5C3Q2D3_9AGAR</name>
<evidence type="ECO:0008006" key="3">
    <source>
        <dbReference type="Google" id="ProtNLM"/>
    </source>
</evidence>
<dbReference type="SUPFAM" id="SSF52743">
    <property type="entry name" value="Subtilisin-like"/>
    <property type="match status" value="1"/>
</dbReference>
<protein>
    <recommendedName>
        <fullName evidence="3">Peptidase S8/S53 domain-containing protein</fullName>
    </recommendedName>
</protein>
<evidence type="ECO:0000313" key="1">
    <source>
        <dbReference type="EMBL" id="TFK96264.1"/>
    </source>
</evidence>
<accession>A0A5C3Q2D3</accession>
<feature type="non-terminal residue" evidence="1">
    <location>
        <position position="90"/>
    </location>
</feature>
<dbReference type="STRING" id="1884261.A0A5C3Q2D3"/>
<dbReference type="EMBL" id="ML178863">
    <property type="protein sequence ID" value="TFK96264.1"/>
    <property type="molecule type" value="Genomic_DNA"/>
</dbReference>
<dbReference type="InterPro" id="IPR050819">
    <property type="entry name" value="Tripeptidyl-peptidase_I"/>
</dbReference>
<dbReference type="PANTHER" id="PTHR14218:SF15">
    <property type="entry name" value="TRIPEPTIDYL-PEPTIDASE 1"/>
    <property type="match status" value="1"/>
</dbReference>
<dbReference type="OrthoDB" id="409122at2759"/>
<keyword evidence="2" id="KW-1185">Reference proteome</keyword>
<proteinExistence type="predicted"/>
<feature type="non-terminal residue" evidence="1">
    <location>
        <position position="1"/>
    </location>
</feature>
<dbReference type="InterPro" id="IPR036852">
    <property type="entry name" value="Peptidase_S8/S53_dom_sf"/>
</dbReference>
<dbReference type="AlphaFoldDB" id="A0A5C3Q2D3"/>